<evidence type="ECO:0000256" key="6">
    <source>
        <dbReference type="SAM" id="Coils"/>
    </source>
</evidence>
<dbReference type="SMART" id="SM00091">
    <property type="entry name" value="PAS"/>
    <property type="match status" value="2"/>
</dbReference>
<dbReference type="SUPFAM" id="SSF55785">
    <property type="entry name" value="PYP-like sensor domain (PAS domain)"/>
    <property type="match status" value="1"/>
</dbReference>
<accession>X0WCT9</accession>
<dbReference type="PROSITE" id="PS50112">
    <property type="entry name" value="PAS"/>
    <property type="match status" value="1"/>
</dbReference>
<comment type="caution">
    <text evidence="8">The sequence shown here is derived from an EMBL/GenBank/DDBJ whole genome shotgun (WGS) entry which is preliminary data.</text>
</comment>
<keyword evidence="5" id="KW-0418">Kinase</keyword>
<keyword evidence="3" id="KW-0597">Phosphoprotein</keyword>
<dbReference type="GO" id="GO:0004673">
    <property type="term" value="F:protein histidine kinase activity"/>
    <property type="evidence" value="ECO:0007669"/>
    <property type="project" value="UniProtKB-EC"/>
</dbReference>
<dbReference type="PANTHER" id="PTHR43304">
    <property type="entry name" value="PHYTOCHROME-LIKE PROTEIN CPH1"/>
    <property type="match status" value="1"/>
</dbReference>
<sequence length="271" mass="30959">QEVDEQALIAARDNLEQRVEERTRELAAAQEKTTLSRDEAMQAQNQLTDAIESISEGFSLYDSNDRLVVCNSNYRNIMYPGIESVLQPGTSFEAIIRKAIEHGLIADAEDQGEVWVAERVEQHRNPGAPHVQRRAGDVWIQISERKTESGGIVAVYSDITNIKRAESALRESEERYTLAMEGANEGLWDWNLIKDEIYVSPNIEAMLGLRTEDRKTTLAGWLDRIHPDDIDQQREAERAHIKGDTEFYRCEYRALGHDGKYRWVLDRGLCP</sequence>
<dbReference type="Pfam" id="PF08447">
    <property type="entry name" value="PAS_3"/>
    <property type="match status" value="1"/>
</dbReference>
<dbReference type="InterPro" id="IPR052162">
    <property type="entry name" value="Sensor_kinase/Photoreceptor"/>
</dbReference>
<keyword evidence="6" id="KW-0175">Coiled coil</keyword>
<dbReference type="CDD" id="cd00130">
    <property type="entry name" value="PAS"/>
    <property type="match status" value="1"/>
</dbReference>
<keyword evidence="4" id="KW-0808">Transferase</keyword>
<evidence type="ECO:0000256" key="2">
    <source>
        <dbReference type="ARBA" id="ARBA00012438"/>
    </source>
</evidence>
<feature type="coiled-coil region" evidence="6">
    <location>
        <begin position="5"/>
        <end position="32"/>
    </location>
</feature>
<evidence type="ECO:0000313" key="8">
    <source>
        <dbReference type="EMBL" id="GAG10471.1"/>
    </source>
</evidence>
<dbReference type="NCBIfam" id="TIGR00229">
    <property type="entry name" value="sensory_box"/>
    <property type="match status" value="1"/>
</dbReference>
<dbReference type="PANTHER" id="PTHR43304:SF1">
    <property type="entry name" value="PAC DOMAIN-CONTAINING PROTEIN"/>
    <property type="match status" value="1"/>
</dbReference>
<dbReference type="EMBL" id="BARS01022036">
    <property type="protein sequence ID" value="GAG10471.1"/>
    <property type="molecule type" value="Genomic_DNA"/>
</dbReference>
<evidence type="ECO:0000256" key="3">
    <source>
        <dbReference type="ARBA" id="ARBA00022553"/>
    </source>
</evidence>
<feature type="non-terminal residue" evidence="8">
    <location>
        <position position="1"/>
    </location>
</feature>
<protein>
    <recommendedName>
        <fullName evidence="2">histidine kinase</fullName>
        <ecNumber evidence="2">2.7.13.3</ecNumber>
    </recommendedName>
</protein>
<dbReference type="InterPro" id="IPR035965">
    <property type="entry name" value="PAS-like_dom_sf"/>
</dbReference>
<gene>
    <name evidence="8" type="ORF">S01H1_35279</name>
</gene>
<dbReference type="EC" id="2.7.13.3" evidence="2"/>
<feature type="non-terminal residue" evidence="8">
    <location>
        <position position="271"/>
    </location>
</feature>
<comment type="catalytic activity">
    <reaction evidence="1">
        <text>ATP + protein L-histidine = ADP + protein N-phospho-L-histidine.</text>
        <dbReference type="EC" id="2.7.13.3"/>
    </reaction>
</comment>
<dbReference type="AlphaFoldDB" id="X0WCT9"/>
<dbReference type="InterPro" id="IPR013655">
    <property type="entry name" value="PAS_fold_3"/>
</dbReference>
<organism evidence="8">
    <name type="scientific">marine sediment metagenome</name>
    <dbReference type="NCBI Taxonomy" id="412755"/>
    <lineage>
        <taxon>unclassified sequences</taxon>
        <taxon>metagenomes</taxon>
        <taxon>ecological metagenomes</taxon>
    </lineage>
</organism>
<proteinExistence type="predicted"/>
<evidence type="ECO:0000256" key="4">
    <source>
        <dbReference type="ARBA" id="ARBA00022679"/>
    </source>
</evidence>
<evidence type="ECO:0000256" key="1">
    <source>
        <dbReference type="ARBA" id="ARBA00000085"/>
    </source>
</evidence>
<dbReference type="Gene3D" id="3.30.450.20">
    <property type="entry name" value="PAS domain"/>
    <property type="match status" value="2"/>
</dbReference>
<evidence type="ECO:0000256" key="5">
    <source>
        <dbReference type="ARBA" id="ARBA00022777"/>
    </source>
</evidence>
<feature type="domain" description="PAS" evidence="7">
    <location>
        <begin position="172"/>
        <end position="244"/>
    </location>
</feature>
<dbReference type="InterPro" id="IPR000014">
    <property type="entry name" value="PAS"/>
</dbReference>
<name>X0WCT9_9ZZZZ</name>
<reference evidence="8" key="1">
    <citation type="journal article" date="2014" name="Front. Microbiol.">
        <title>High frequency of phylogenetically diverse reductive dehalogenase-homologous genes in deep subseafloor sedimentary metagenomes.</title>
        <authorList>
            <person name="Kawai M."/>
            <person name="Futagami T."/>
            <person name="Toyoda A."/>
            <person name="Takaki Y."/>
            <person name="Nishi S."/>
            <person name="Hori S."/>
            <person name="Arai W."/>
            <person name="Tsubouchi T."/>
            <person name="Morono Y."/>
            <person name="Uchiyama I."/>
            <person name="Ito T."/>
            <person name="Fujiyama A."/>
            <person name="Inagaki F."/>
            <person name="Takami H."/>
        </authorList>
    </citation>
    <scope>NUCLEOTIDE SEQUENCE</scope>
    <source>
        <strain evidence="8">Expedition CK06-06</strain>
    </source>
</reference>
<dbReference type="Pfam" id="PF12860">
    <property type="entry name" value="PAS_7"/>
    <property type="match status" value="1"/>
</dbReference>
<evidence type="ECO:0000259" key="7">
    <source>
        <dbReference type="PROSITE" id="PS50112"/>
    </source>
</evidence>